<dbReference type="RefSeq" id="WP_133805836.1">
    <property type="nucleotide sequence ID" value="NZ_SNWQ01000044.1"/>
</dbReference>
<evidence type="ECO:0000256" key="2">
    <source>
        <dbReference type="ARBA" id="ARBA00022692"/>
    </source>
</evidence>
<feature type="transmembrane region" description="Helical" evidence="5">
    <location>
        <begin position="99"/>
        <end position="120"/>
    </location>
</feature>
<dbReference type="GO" id="GO:0016020">
    <property type="term" value="C:membrane"/>
    <property type="evidence" value="ECO:0007669"/>
    <property type="project" value="UniProtKB-SubCell"/>
</dbReference>
<evidence type="ECO:0000313" key="6">
    <source>
        <dbReference type="EMBL" id="TDO29811.1"/>
    </source>
</evidence>
<feature type="transmembrane region" description="Helical" evidence="5">
    <location>
        <begin position="46"/>
        <end position="67"/>
    </location>
</feature>
<sequence>MNVVLWIIASLLAAVFLANGLLKLAQPKEKLAASAMTRWAEDFSPNAIKAMGTLQVAAAIGLTLPALLDIAPVFVPLAALGLAAMMIGAAIVHTRRHELPMLAPNLALAALAATVAWARFGPYAF</sequence>
<comment type="caution">
    <text evidence="6">The sequence shown here is derived from an EMBL/GenBank/DDBJ whole genome shotgun (WGS) entry which is preliminary data.</text>
</comment>
<accession>A0A4R6J4S3</accession>
<keyword evidence="7" id="KW-1185">Reference proteome</keyword>
<gene>
    <name evidence="6" type="ORF">EV643_1449</name>
</gene>
<name>A0A4R6J4S3_9ACTN</name>
<feature type="transmembrane region" description="Helical" evidence="5">
    <location>
        <begin position="6"/>
        <end position="25"/>
    </location>
</feature>
<dbReference type="Pfam" id="PF13564">
    <property type="entry name" value="DoxX_2"/>
    <property type="match status" value="1"/>
</dbReference>
<dbReference type="AlphaFoldDB" id="A0A4R6J4S3"/>
<feature type="transmembrane region" description="Helical" evidence="5">
    <location>
        <begin position="73"/>
        <end position="92"/>
    </location>
</feature>
<keyword evidence="2 5" id="KW-0812">Transmembrane</keyword>
<protein>
    <submittedName>
        <fullName evidence="6">DoxX-like protein</fullName>
    </submittedName>
</protein>
<proteinExistence type="predicted"/>
<evidence type="ECO:0000256" key="1">
    <source>
        <dbReference type="ARBA" id="ARBA00004141"/>
    </source>
</evidence>
<evidence type="ECO:0000256" key="5">
    <source>
        <dbReference type="SAM" id="Phobius"/>
    </source>
</evidence>
<keyword evidence="4 5" id="KW-0472">Membrane</keyword>
<dbReference type="OrthoDB" id="3790625at2"/>
<comment type="subcellular location">
    <subcellularLocation>
        <location evidence="1">Membrane</location>
        <topology evidence="1">Multi-pass membrane protein</topology>
    </subcellularLocation>
</comment>
<evidence type="ECO:0000256" key="3">
    <source>
        <dbReference type="ARBA" id="ARBA00022989"/>
    </source>
</evidence>
<dbReference type="Proteomes" id="UP000295388">
    <property type="component" value="Unassembled WGS sequence"/>
</dbReference>
<dbReference type="InterPro" id="IPR032808">
    <property type="entry name" value="DoxX"/>
</dbReference>
<dbReference type="EMBL" id="SNWQ01000044">
    <property type="protein sequence ID" value="TDO29811.1"/>
    <property type="molecule type" value="Genomic_DNA"/>
</dbReference>
<evidence type="ECO:0000313" key="7">
    <source>
        <dbReference type="Proteomes" id="UP000295388"/>
    </source>
</evidence>
<reference evidence="6 7" key="1">
    <citation type="submission" date="2019-03" db="EMBL/GenBank/DDBJ databases">
        <title>Genomic Encyclopedia of Type Strains, Phase III (KMG-III): the genomes of soil and plant-associated and newly described type strains.</title>
        <authorList>
            <person name="Whitman W."/>
        </authorList>
    </citation>
    <scope>NUCLEOTIDE SEQUENCE [LARGE SCALE GENOMIC DNA]</scope>
    <source>
        <strain evidence="6 7">VKM Ac-2527</strain>
    </source>
</reference>
<evidence type="ECO:0000256" key="4">
    <source>
        <dbReference type="ARBA" id="ARBA00023136"/>
    </source>
</evidence>
<keyword evidence="3 5" id="KW-1133">Transmembrane helix</keyword>
<organism evidence="6 7">
    <name type="scientific">Kribbella caucasensis</name>
    <dbReference type="NCBI Taxonomy" id="2512215"/>
    <lineage>
        <taxon>Bacteria</taxon>
        <taxon>Bacillati</taxon>
        <taxon>Actinomycetota</taxon>
        <taxon>Actinomycetes</taxon>
        <taxon>Propionibacteriales</taxon>
        <taxon>Kribbellaceae</taxon>
        <taxon>Kribbella</taxon>
    </lineage>
</organism>